<organism evidence="10 11">
    <name type="scientific">Thermocrinis minervae</name>
    <dbReference type="NCBI Taxonomy" id="381751"/>
    <lineage>
        <taxon>Bacteria</taxon>
        <taxon>Pseudomonadati</taxon>
        <taxon>Aquificota</taxon>
        <taxon>Aquificia</taxon>
        <taxon>Aquificales</taxon>
        <taxon>Aquificaceae</taxon>
        <taxon>Thermocrinis</taxon>
    </lineage>
</organism>
<feature type="transmembrane region" description="Helical" evidence="7">
    <location>
        <begin position="275"/>
        <end position="301"/>
    </location>
</feature>
<feature type="domain" description="ABC3 transporter permease C-terminal" evidence="8">
    <location>
        <begin position="279"/>
        <end position="402"/>
    </location>
</feature>
<dbReference type="Pfam" id="PF02687">
    <property type="entry name" value="FtsX"/>
    <property type="match status" value="1"/>
</dbReference>
<keyword evidence="5 7" id="KW-1133">Transmembrane helix</keyword>
<dbReference type="RefSeq" id="WP_079653763.1">
    <property type="nucleotide sequence ID" value="NZ_LT670846.1"/>
</dbReference>
<dbReference type="EMBL" id="LT670846">
    <property type="protein sequence ID" value="SHK30453.1"/>
    <property type="molecule type" value="Genomic_DNA"/>
</dbReference>
<feature type="transmembrane region" description="Helical" evidence="7">
    <location>
        <begin position="374"/>
        <end position="392"/>
    </location>
</feature>
<reference evidence="10 11" key="1">
    <citation type="submission" date="2016-11" db="EMBL/GenBank/DDBJ databases">
        <authorList>
            <person name="Jaros S."/>
            <person name="Januszkiewicz K."/>
            <person name="Wedrychowicz H."/>
        </authorList>
    </citation>
    <scope>NUCLEOTIDE SEQUENCE [LARGE SCALE GENOMIC DNA]</scope>
    <source>
        <strain evidence="10 11">DSM 19557</strain>
    </source>
</reference>
<dbReference type="InterPro" id="IPR025857">
    <property type="entry name" value="MacB_PCD"/>
</dbReference>
<dbReference type="PANTHER" id="PTHR30489">
    <property type="entry name" value="LIPOPROTEIN-RELEASING SYSTEM TRANSMEMBRANE PROTEIN LOLE"/>
    <property type="match status" value="1"/>
</dbReference>
<feature type="domain" description="MacB-like periplasmic core" evidence="9">
    <location>
        <begin position="19"/>
        <end position="248"/>
    </location>
</feature>
<name>A0A1M6RDD4_9AQUI</name>
<dbReference type="GO" id="GO:0044874">
    <property type="term" value="P:lipoprotein localization to outer membrane"/>
    <property type="evidence" value="ECO:0007669"/>
    <property type="project" value="TreeGrafter"/>
</dbReference>
<feature type="transmembrane region" description="Helical" evidence="7">
    <location>
        <begin position="322"/>
        <end position="346"/>
    </location>
</feature>
<evidence type="ECO:0000256" key="2">
    <source>
        <dbReference type="ARBA" id="ARBA00005236"/>
    </source>
</evidence>
<evidence type="ECO:0000256" key="3">
    <source>
        <dbReference type="ARBA" id="ARBA00022475"/>
    </source>
</evidence>
<dbReference type="AlphaFoldDB" id="A0A1M6RDD4"/>
<evidence type="ECO:0000256" key="7">
    <source>
        <dbReference type="SAM" id="Phobius"/>
    </source>
</evidence>
<dbReference type="GO" id="GO:0098797">
    <property type="term" value="C:plasma membrane protein complex"/>
    <property type="evidence" value="ECO:0007669"/>
    <property type="project" value="TreeGrafter"/>
</dbReference>
<keyword evidence="4 7" id="KW-0812">Transmembrane</keyword>
<comment type="similarity">
    <text evidence="2">Belongs to the ABC-4 integral membrane protein family. LolC/E subfamily.</text>
</comment>
<dbReference type="OrthoDB" id="9770036at2"/>
<dbReference type="InterPro" id="IPR051447">
    <property type="entry name" value="Lipoprotein-release_system"/>
</dbReference>
<dbReference type="Pfam" id="PF12704">
    <property type="entry name" value="MacB_PCD"/>
    <property type="match status" value="1"/>
</dbReference>
<dbReference type="InterPro" id="IPR003838">
    <property type="entry name" value="ABC3_permease_C"/>
</dbReference>
<dbReference type="PANTHER" id="PTHR30489:SF0">
    <property type="entry name" value="LIPOPROTEIN-RELEASING SYSTEM TRANSMEMBRANE PROTEIN LOLE"/>
    <property type="match status" value="1"/>
</dbReference>
<protein>
    <submittedName>
        <fullName evidence="10">Lipoprotein-releasing system permease protein</fullName>
    </submittedName>
</protein>
<evidence type="ECO:0000256" key="5">
    <source>
        <dbReference type="ARBA" id="ARBA00022989"/>
    </source>
</evidence>
<gene>
    <name evidence="10" type="ORF">SAMN05444391_0604</name>
</gene>
<keyword evidence="3" id="KW-1003">Cell membrane</keyword>
<evidence type="ECO:0000313" key="10">
    <source>
        <dbReference type="EMBL" id="SHK30453.1"/>
    </source>
</evidence>
<dbReference type="Proteomes" id="UP000189810">
    <property type="component" value="Chromosome I"/>
</dbReference>
<evidence type="ECO:0000313" key="11">
    <source>
        <dbReference type="Proteomes" id="UP000189810"/>
    </source>
</evidence>
<comment type="subcellular location">
    <subcellularLocation>
        <location evidence="1">Cell membrane</location>
        <topology evidence="1">Multi-pass membrane protein</topology>
    </subcellularLocation>
</comment>
<evidence type="ECO:0000259" key="8">
    <source>
        <dbReference type="Pfam" id="PF02687"/>
    </source>
</evidence>
<sequence>MIHILFVSFKLLTERKRQTLVSILGVAIGVTAFVVMTSLMFGFQHYFVNQVIDLEPHISIKPKEDLRISRIVEGFVEVYGSKPKEEDRINGWFELMRELEGMQEVIGVAPHLVVRGVLKYGVKEKPVNIIGIDPEYERRATVVERFLENKRLHSLSTNKDGIILGKLVARDLGIEDLGKKVILVTPNGKTTLLRVQDFFNSGITNIDNSRVYVNIKTLQALTDRPNEVNEIVVRIKDVNKAESLARMIAKEVNYQVESWQRAYVNFLQIFKIQNLITYMIVFAILTVSAFGIFNIIMMSVLEKRRDIAILMAMGYSTKDITLIFLLVGTLIGIVGGLIGCLGGFLLQEYLSSVELEVEGLIRTKGFILDRDPMYFVYGFISSFIFSLLASLYPSYRASKVNPVDIFRSSG</sequence>
<keyword evidence="11" id="KW-1185">Reference proteome</keyword>
<evidence type="ECO:0000256" key="4">
    <source>
        <dbReference type="ARBA" id="ARBA00022692"/>
    </source>
</evidence>
<keyword evidence="6 7" id="KW-0472">Membrane</keyword>
<accession>A0A1M6RDD4</accession>
<evidence type="ECO:0000256" key="6">
    <source>
        <dbReference type="ARBA" id="ARBA00023136"/>
    </source>
</evidence>
<evidence type="ECO:0000259" key="9">
    <source>
        <dbReference type="Pfam" id="PF12704"/>
    </source>
</evidence>
<feature type="transmembrane region" description="Helical" evidence="7">
    <location>
        <begin position="20"/>
        <end position="43"/>
    </location>
</feature>
<keyword evidence="10" id="KW-0449">Lipoprotein</keyword>
<dbReference type="STRING" id="381751.SAMN05444391_0604"/>
<proteinExistence type="inferred from homology"/>
<evidence type="ECO:0000256" key="1">
    <source>
        <dbReference type="ARBA" id="ARBA00004651"/>
    </source>
</evidence>